<evidence type="ECO:0000313" key="2">
    <source>
        <dbReference type="Proteomes" id="UP000799757"/>
    </source>
</evidence>
<accession>A0A6A6XVF1</accession>
<protein>
    <submittedName>
        <fullName evidence="1">Uncharacterized protein</fullName>
    </submittedName>
</protein>
<reference evidence="1" key="1">
    <citation type="journal article" date="2020" name="Stud. Mycol.">
        <title>101 Dothideomycetes genomes: a test case for predicting lifestyles and emergence of pathogens.</title>
        <authorList>
            <person name="Haridas S."/>
            <person name="Albert R."/>
            <person name="Binder M."/>
            <person name="Bloem J."/>
            <person name="Labutti K."/>
            <person name="Salamov A."/>
            <person name="Andreopoulos B."/>
            <person name="Baker S."/>
            <person name="Barry K."/>
            <person name="Bills G."/>
            <person name="Bluhm B."/>
            <person name="Cannon C."/>
            <person name="Castanera R."/>
            <person name="Culley D."/>
            <person name="Daum C."/>
            <person name="Ezra D."/>
            <person name="Gonzalez J."/>
            <person name="Henrissat B."/>
            <person name="Kuo A."/>
            <person name="Liang C."/>
            <person name="Lipzen A."/>
            <person name="Lutzoni F."/>
            <person name="Magnuson J."/>
            <person name="Mondo S."/>
            <person name="Nolan M."/>
            <person name="Ohm R."/>
            <person name="Pangilinan J."/>
            <person name="Park H.-J."/>
            <person name="Ramirez L."/>
            <person name="Alfaro M."/>
            <person name="Sun H."/>
            <person name="Tritt A."/>
            <person name="Yoshinaga Y."/>
            <person name="Zwiers L.-H."/>
            <person name="Turgeon B."/>
            <person name="Goodwin S."/>
            <person name="Spatafora J."/>
            <person name="Crous P."/>
            <person name="Grigoriev I."/>
        </authorList>
    </citation>
    <scope>NUCLEOTIDE SEQUENCE</scope>
    <source>
        <strain evidence="1">CBS 109.77</strain>
    </source>
</reference>
<dbReference type="Proteomes" id="UP000799757">
    <property type="component" value="Unassembled WGS sequence"/>
</dbReference>
<sequence length="127" mass="13177">MAAPSCSFSTQIPNPPTTVASCAVPIGGSNSTILDTCCNGHINVLRTYGTPNAKDNCYQFCTTDAVEDVENCLTQNLGPYLQKNQVFQCFNAVPGKMAEGAGARIRMGKGMVVVIGLGLLGAVMGAS</sequence>
<gene>
    <name evidence="1" type="ORF">K505DRAFT_320407</name>
</gene>
<dbReference type="OrthoDB" id="3682427at2759"/>
<evidence type="ECO:0000313" key="1">
    <source>
        <dbReference type="EMBL" id="KAF2800516.1"/>
    </source>
</evidence>
<organism evidence="1 2">
    <name type="scientific">Melanomma pulvis-pyrius CBS 109.77</name>
    <dbReference type="NCBI Taxonomy" id="1314802"/>
    <lineage>
        <taxon>Eukaryota</taxon>
        <taxon>Fungi</taxon>
        <taxon>Dikarya</taxon>
        <taxon>Ascomycota</taxon>
        <taxon>Pezizomycotina</taxon>
        <taxon>Dothideomycetes</taxon>
        <taxon>Pleosporomycetidae</taxon>
        <taxon>Pleosporales</taxon>
        <taxon>Melanommataceae</taxon>
        <taxon>Melanomma</taxon>
    </lineage>
</organism>
<keyword evidence="2" id="KW-1185">Reference proteome</keyword>
<name>A0A6A6XVF1_9PLEO</name>
<dbReference type="AlphaFoldDB" id="A0A6A6XVF1"/>
<dbReference type="EMBL" id="MU001746">
    <property type="protein sequence ID" value="KAF2800516.1"/>
    <property type="molecule type" value="Genomic_DNA"/>
</dbReference>
<proteinExistence type="predicted"/>